<dbReference type="Gene3D" id="3.90.1300.10">
    <property type="entry name" value="Amidase signature (AS) domain"/>
    <property type="match status" value="1"/>
</dbReference>
<dbReference type="InterPro" id="IPR000120">
    <property type="entry name" value="Amidase"/>
</dbReference>
<gene>
    <name evidence="3" type="ORF">EV668_4669</name>
</gene>
<dbReference type="InterPro" id="IPR036928">
    <property type="entry name" value="AS_sf"/>
</dbReference>
<dbReference type="RefSeq" id="WP_133774689.1">
    <property type="nucleotide sequence ID" value="NZ_SNZR01000018.1"/>
</dbReference>
<dbReference type="PANTHER" id="PTHR11895:SF7">
    <property type="entry name" value="GLUTAMYL-TRNA(GLN) AMIDOTRANSFERASE SUBUNIT A, MITOCHONDRIAL"/>
    <property type="match status" value="1"/>
</dbReference>
<evidence type="ECO:0000259" key="2">
    <source>
        <dbReference type="Pfam" id="PF01425"/>
    </source>
</evidence>
<dbReference type="SUPFAM" id="SSF75304">
    <property type="entry name" value="Amidase signature (AS) enzymes"/>
    <property type="match status" value="1"/>
</dbReference>
<dbReference type="Pfam" id="PF01425">
    <property type="entry name" value="Amidase"/>
    <property type="match status" value="1"/>
</dbReference>
<reference evidence="3 4" key="1">
    <citation type="submission" date="2019-03" db="EMBL/GenBank/DDBJ databases">
        <title>Genomic Encyclopedia of Type Strains, Phase IV (KMG-IV): sequencing the most valuable type-strain genomes for metagenomic binning, comparative biology and taxonomic classification.</title>
        <authorList>
            <person name="Goeker M."/>
        </authorList>
    </citation>
    <scope>NUCLEOTIDE SEQUENCE [LARGE SCALE GENOMIC DNA]</scope>
    <source>
        <strain evidence="3 4">DSM 25903</strain>
    </source>
</reference>
<proteinExistence type="inferred from homology"/>
<protein>
    <submittedName>
        <fullName evidence="3">Aspartyl-tRNA(Asn)/glutamyl-tRNA(Gln) amidotransferase subunit A</fullName>
    </submittedName>
</protein>
<dbReference type="Proteomes" id="UP000295122">
    <property type="component" value="Unassembled WGS sequence"/>
</dbReference>
<evidence type="ECO:0000313" key="4">
    <source>
        <dbReference type="Proteomes" id="UP000295122"/>
    </source>
</evidence>
<dbReference type="InterPro" id="IPR023631">
    <property type="entry name" value="Amidase_dom"/>
</dbReference>
<name>A0A4R7BMH7_9HYPH</name>
<dbReference type="PANTHER" id="PTHR11895">
    <property type="entry name" value="TRANSAMIDASE"/>
    <property type="match status" value="1"/>
</dbReference>
<accession>A0A4R7BMH7</accession>
<keyword evidence="4" id="KW-1185">Reference proteome</keyword>
<sequence length="471" mass="50123">MNDIGPITTDPALLPAHTLAREIAARRISPVDVVDAHLKRIEAYDSKLHAFTEVYAADARLAAEGADKAIRSGHAVGPLHGVPVALKDLIDLEGRITMGGSAANRTRRSTVTATIVRRMIAQGMIMLGKTHTVEFAFGGWGTNQHLGAPWNPWDLAVQRTPGGSSNGSGVAVAAHLSPWAIGTDTGGSVRLPSSFCGLTGLKVTVGRVSTYGIIPLSSTLDTPGPMARSVEDAALLYNVLSGPDPLDPTTRGIAPVDPLPTMRRGVRGLRLARMPAAEREGCSAEMLAAYDRSLETLAELGAEIVDVKLPFAFYDLVEISGVLQSEAYFFNRALAEDPASQLGDAVRARLLGGAKLTAHDYLETNKLRARLKREFDQAMEGIDAILTPTTETAAIPIAEVDEGKMPSRFTRFGNLLDLCALSLPNGHGEGGLPLSLQIACRGYDEATALRIGWAFQDATDWHKARPSGLGL</sequence>
<evidence type="ECO:0000256" key="1">
    <source>
        <dbReference type="ARBA" id="ARBA00009199"/>
    </source>
</evidence>
<organism evidence="3 4">
    <name type="scientific">Enterovirga rhinocerotis</name>
    <dbReference type="NCBI Taxonomy" id="1339210"/>
    <lineage>
        <taxon>Bacteria</taxon>
        <taxon>Pseudomonadati</taxon>
        <taxon>Pseudomonadota</taxon>
        <taxon>Alphaproteobacteria</taxon>
        <taxon>Hyphomicrobiales</taxon>
        <taxon>Methylobacteriaceae</taxon>
        <taxon>Enterovirga</taxon>
    </lineage>
</organism>
<comment type="similarity">
    <text evidence="1">Belongs to the amidase family.</text>
</comment>
<dbReference type="AlphaFoldDB" id="A0A4R7BMH7"/>
<dbReference type="EMBL" id="SNZR01000018">
    <property type="protein sequence ID" value="TDR85127.1"/>
    <property type="molecule type" value="Genomic_DNA"/>
</dbReference>
<evidence type="ECO:0000313" key="3">
    <source>
        <dbReference type="EMBL" id="TDR85127.1"/>
    </source>
</evidence>
<feature type="domain" description="Amidase" evidence="2">
    <location>
        <begin position="32"/>
        <end position="448"/>
    </location>
</feature>
<keyword evidence="3" id="KW-0808">Transferase</keyword>
<comment type="caution">
    <text evidence="3">The sequence shown here is derived from an EMBL/GenBank/DDBJ whole genome shotgun (WGS) entry which is preliminary data.</text>
</comment>
<dbReference type="OrthoDB" id="9811471at2"/>
<dbReference type="GO" id="GO:0016740">
    <property type="term" value="F:transferase activity"/>
    <property type="evidence" value="ECO:0007669"/>
    <property type="project" value="UniProtKB-KW"/>
</dbReference>